<feature type="non-terminal residue" evidence="2">
    <location>
        <position position="65"/>
    </location>
</feature>
<evidence type="ECO:0000313" key="2">
    <source>
        <dbReference type="EMBL" id="EJX00665.1"/>
    </source>
</evidence>
<dbReference type="InterPro" id="IPR025540">
    <property type="entry name" value="FlK"/>
</dbReference>
<name>J9GLM2_9ZZZZ</name>
<sequence>MSELTIGMKGSAQVEVVHENTAAAVGSGALEVFATPSMIALMEKVALELVAPCLEEGQGTVGIEL</sequence>
<dbReference type="Gene3D" id="3.10.129.10">
    <property type="entry name" value="Hotdog Thioesterase"/>
    <property type="match status" value="1"/>
</dbReference>
<dbReference type="Pfam" id="PF22636">
    <property type="entry name" value="FlK"/>
    <property type="match status" value="1"/>
</dbReference>
<dbReference type="EMBL" id="AMCI01003278">
    <property type="protein sequence ID" value="EJX00665.1"/>
    <property type="molecule type" value="Genomic_DNA"/>
</dbReference>
<reference evidence="2" key="1">
    <citation type="journal article" date="2012" name="PLoS ONE">
        <title>Gene sets for utilization of primary and secondary nutrition supplies in the distal gut of endangered iberian lynx.</title>
        <authorList>
            <person name="Alcaide M."/>
            <person name="Messina E."/>
            <person name="Richter M."/>
            <person name="Bargiela R."/>
            <person name="Peplies J."/>
            <person name="Huws S.A."/>
            <person name="Newbold C.J."/>
            <person name="Golyshin P.N."/>
            <person name="Simon M.A."/>
            <person name="Lopez G."/>
            <person name="Yakimov M.M."/>
            <person name="Ferrer M."/>
        </authorList>
    </citation>
    <scope>NUCLEOTIDE SEQUENCE</scope>
</reference>
<dbReference type="InterPro" id="IPR029069">
    <property type="entry name" value="HotDog_dom_sf"/>
</dbReference>
<gene>
    <name evidence="2" type="ORF">EVA_11230</name>
</gene>
<evidence type="ECO:0000259" key="1">
    <source>
        <dbReference type="Pfam" id="PF22636"/>
    </source>
</evidence>
<feature type="domain" description="Fluoroacetyl-CoA-specific thioesterase-like" evidence="1">
    <location>
        <begin position="17"/>
        <end position="64"/>
    </location>
</feature>
<accession>J9GLM2</accession>
<organism evidence="2">
    <name type="scientific">gut metagenome</name>
    <dbReference type="NCBI Taxonomy" id="749906"/>
    <lineage>
        <taxon>unclassified sequences</taxon>
        <taxon>metagenomes</taxon>
        <taxon>organismal metagenomes</taxon>
    </lineage>
</organism>
<comment type="caution">
    <text evidence="2">The sequence shown here is derived from an EMBL/GenBank/DDBJ whole genome shotgun (WGS) entry which is preliminary data.</text>
</comment>
<dbReference type="PANTHER" id="PTHR36934:SF1">
    <property type="entry name" value="THIOESTERASE DOMAIN-CONTAINING PROTEIN"/>
    <property type="match status" value="1"/>
</dbReference>
<dbReference type="AlphaFoldDB" id="J9GLM2"/>
<protein>
    <submittedName>
        <fullName evidence="2">Thioesterase superfamily protein</fullName>
    </submittedName>
</protein>
<dbReference type="SUPFAM" id="SSF54637">
    <property type="entry name" value="Thioesterase/thiol ester dehydrase-isomerase"/>
    <property type="match status" value="1"/>
</dbReference>
<dbReference type="InterPro" id="IPR054485">
    <property type="entry name" value="FlK-like_dom"/>
</dbReference>
<proteinExistence type="predicted"/>
<dbReference type="PANTHER" id="PTHR36934">
    <property type="entry name" value="BLR0278 PROTEIN"/>
    <property type="match status" value="1"/>
</dbReference>